<dbReference type="OrthoDB" id="410701at2759"/>
<protein>
    <submittedName>
        <fullName evidence="2">Uncharacterized protein</fullName>
    </submittedName>
</protein>
<dbReference type="EMBL" id="ML976003">
    <property type="protein sequence ID" value="KAF1946508.1"/>
    <property type="molecule type" value="Genomic_DNA"/>
</dbReference>
<reference evidence="2" key="1">
    <citation type="journal article" date="2020" name="Stud. Mycol.">
        <title>101 Dothideomycetes genomes: a test case for predicting lifestyles and emergence of pathogens.</title>
        <authorList>
            <person name="Haridas S."/>
            <person name="Albert R."/>
            <person name="Binder M."/>
            <person name="Bloem J."/>
            <person name="Labutti K."/>
            <person name="Salamov A."/>
            <person name="Andreopoulos B."/>
            <person name="Baker S."/>
            <person name="Barry K."/>
            <person name="Bills G."/>
            <person name="Bluhm B."/>
            <person name="Cannon C."/>
            <person name="Castanera R."/>
            <person name="Culley D."/>
            <person name="Daum C."/>
            <person name="Ezra D."/>
            <person name="Gonzalez J."/>
            <person name="Henrissat B."/>
            <person name="Kuo A."/>
            <person name="Liang C."/>
            <person name="Lipzen A."/>
            <person name="Lutzoni F."/>
            <person name="Magnuson J."/>
            <person name="Mondo S."/>
            <person name="Nolan M."/>
            <person name="Ohm R."/>
            <person name="Pangilinan J."/>
            <person name="Park H.-J."/>
            <person name="Ramirez L."/>
            <person name="Alfaro M."/>
            <person name="Sun H."/>
            <person name="Tritt A."/>
            <person name="Yoshinaga Y."/>
            <person name="Zwiers L.-H."/>
            <person name="Turgeon B."/>
            <person name="Goodwin S."/>
            <person name="Spatafora J."/>
            <person name="Crous P."/>
            <person name="Grigoriev I."/>
        </authorList>
    </citation>
    <scope>NUCLEOTIDE SEQUENCE</scope>
    <source>
        <strain evidence="2">CBS 161.51</strain>
    </source>
</reference>
<name>A0A6A5T2T8_9PLEO</name>
<evidence type="ECO:0000256" key="1">
    <source>
        <dbReference type="SAM" id="MobiDB-lite"/>
    </source>
</evidence>
<evidence type="ECO:0000313" key="2">
    <source>
        <dbReference type="EMBL" id="KAF1946508.1"/>
    </source>
</evidence>
<accession>A0A6A5T2T8</accession>
<organism evidence="2 3">
    <name type="scientific">Clathrospora elynae</name>
    <dbReference type="NCBI Taxonomy" id="706981"/>
    <lineage>
        <taxon>Eukaryota</taxon>
        <taxon>Fungi</taxon>
        <taxon>Dikarya</taxon>
        <taxon>Ascomycota</taxon>
        <taxon>Pezizomycotina</taxon>
        <taxon>Dothideomycetes</taxon>
        <taxon>Pleosporomycetidae</taxon>
        <taxon>Pleosporales</taxon>
        <taxon>Diademaceae</taxon>
        <taxon>Clathrospora</taxon>
    </lineage>
</organism>
<dbReference type="AlphaFoldDB" id="A0A6A5T2T8"/>
<gene>
    <name evidence="2" type="ORF">EJ02DRAFT_500034</name>
</gene>
<evidence type="ECO:0000313" key="3">
    <source>
        <dbReference type="Proteomes" id="UP000800038"/>
    </source>
</evidence>
<dbReference type="Proteomes" id="UP000800038">
    <property type="component" value="Unassembled WGS sequence"/>
</dbReference>
<feature type="region of interest" description="Disordered" evidence="1">
    <location>
        <begin position="174"/>
        <end position="194"/>
    </location>
</feature>
<sequence>MPLLLSLAAPGSPYRSGRRATRLAHHLYRTLPAAQCQTRNLSLLTTRPRCVSSALLPPVCPATPWTWGVLASCCHEGLLGTRRRYSIQAHNHANFPESHIDAFIINLRLNDGKNEQSLLDMMDYTEEHTQFRAQLSRNARKARRQSRPATLLASIGGPARELYFIAPSSKNDLSYTQPRRVSGKRRQPSKAVPSPSDPFWIPESVSLYSVLARYLAHHTVPRLIESEFRHTQAELDLLRARGYTLKSVEQWASCLTDSRSIVAAKIFESSIEKPPLFLLLLFLRRKYLRVFALGIIMRHLKHRAETESMSWAALKIITIRLLRHGRELWPESMPWMASFFATEACRLHDDAGGSRPLSPQILSDVTQFCNNYLLLLSLPATTRPVVFSTHQEKAQFQILQYMASNSPAIVVTRLGFRSVTRNQLAHAKTLQEREWAELKGASWPPWKENRTAMDEDKSYEFGASRASKILHRMYEAGYGGRIWEELAQVYAGWDTDSSPTIQTRTSLPHFSSQYGEAKRLRPLLWAGRIRTTRTRREAWACFLSYELSGEAAHSEIYLAMFEKLYYAPAERSNRPDFSPDSSQDLQEAATDVLPGDMKEVLPDPLSSLHYVFLSEPVPAYKQLLHRMHAMHVQPSSRLLAFLLETCPGFDMGLDMLAVAKDKFDGGMGRILSGMHDDNSAVHSIPGYLFTAILRFLCRFGRFEQPPSKMLTFLPPEQHIYQLKLNRQYLLEYAYALLAFYRPKYRPAWAVFVSKLVQQKGSELAGNTIRYTIICDMIEHMEQTDVDVDDELFRLVCTATLYAAQAVNQGAASIEDARYLHTTGSSRLRTLFHGLVGANADMQSPVSNREMGDTVPPHVPGPAEFHAYVRALGILRDHEGLYSFTTWLTKHQAEVTARAKAQRSGRQILFRTLVALRIALNGAPEEIAHLIKTQIEGVEEWGGWPAQDYVDMYMKGHLKTAMPSVGGR</sequence>
<proteinExistence type="predicted"/>
<keyword evidence="3" id="KW-1185">Reference proteome</keyword>